<dbReference type="EMBL" id="BART01030405">
    <property type="protein sequence ID" value="GAH16949.1"/>
    <property type="molecule type" value="Genomic_DNA"/>
</dbReference>
<reference evidence="1" key="1">
    <citation type="journal article" date="2014" name="Front. Microbiol.">
        <title>High frequency of phylogenetically diverse reductive dehalogenase-homologous genes in deep subseafloor sedimentary metagenomes.</title>
        <authorList>
            <person name="Kawai M."/>
            <person name="Futagami T."/>
            <person name="Toyoda A."/>
            <person name="Takaki Y."/>
            <person name="Nishi S."/>
            <person name="Hori S."/>
            <person name="Arai W."/>
            <person name="Tsubouchi T."/>
            <person name="Morono Y."/>
            <person name="Uchiyama I."/>
            <person name="Ito T."/>
            <person name="Fujiyama A."/>
            <person name="Inagaki F."/>
            <person name="Takami H."/>
        </authorList>
    </citation>
    <scope>NUCLEOTIDE SEQUENCE</scope>
    <source>
        <strain evidence="1">Expedition CK06-06</strain>
    </source>
</reference>
<proteinExistence type="predicted"/>
<dbReference type="AlphaFoldDB" id="X1EIL9"/>
<gene>
    <name evidence="1" type="ORF">S01H4_53101</name>
</gene>
<accession>X1EIL9</accession>
<sequence length="39" mass="4941">MPENLNHYSEKDYRNAERKFLKYSLEQHKIKMEEELLRE</sequence>
<protein>
    <submittedName>
        <fullName evidence="1">Uncharacterized protein</fullName>
    </submittedName>
</protein>
<name>X1EIL9_9ZZZZ</name>
<evidence type="ECO:0000313" key="1">
    <source>
        <dbReference type="EMBL" id="GAH16949.1"/>
    </source>
</evidence>
<comment type="caution">
    <text evidence="1">The sequence shown here is derived from an EMBL/GenBank/DDBJ whole genome shotgun (WGS) entry which is preliminary data.</text>
</comment>
<organism evidence="1">
    <name type="scientific">marine sediment metagenome</name>
    <dbReference type="NCBI Taxonomy" id="412755"/>
    <lineage>
        <taxon>unclassified sequences</taxon>
        <taxon>metagenomes</taxon>
        <taxon>ecological metagenomes</taxon>
    </lineage>
</organism>